<dbReference type="GO" id="GO:0071555">
    <property type="term" value="P:cell wall organization"/>
    <property type="evidence" value="ECO:0007669"/>
    <property type="project" value="UniProtKB-KW"/>
</dbReference>
<evidence type="ECO:0000256" key="3">
    <source>
        <dbReference type="ARBA" id="ARBA00022989"/>
    </source>
</evidence>
<accession>D6GSE8</accession>
<dbReference type="EMBL" id="CP002390">
    <property type="protein sequence ID" value="EFE28589.2"/>
    <property type="molecule type" value="Genomic_DNA"/>
</dbReference>
<dbReference type="Proteomes" id="UP000007468">
    <property type="component" value="Chromosome"/>
</dbReference>
<dbReference type="NCBIfam" id="TIGR00247">
    <property type="entry name" value="endolytic transglycosylase MltG"/>
    <property type="match status" value="1"/>
</dbReference>
<dbReference type="CDD" id="cd08010">
    <property type="entry name" value="MltG_like"/>
    <property type="match status" value="1"/>
</dbReference>
<dbReference type="PANTHER" id="PTHR30518">
    <property type="entry name" value="ENDOLYTIC MUREIN TRANSGLYCOSYLASE"/>
    <property type="match status" value="1"/>
</dbReference>
<comment type="catalytic activity">
    <reaction evidence="7">
        <text>a peptidoglycan chain = a peptidoglycan chain with N-acetyl-1,6-anhydromuramyl-[peptide] at the reducing end + a peptidoglycan chain with N-acetylglucosamine at the non-reducing end.</text>
        <dbReference type="EC" id="4.2.2.29"/>
    </reaction>
</comment>
<dbReference type="Pfam" id="PF02618">
    <property type="entry name" value="YceG"/>
    <property type="match status" value="1"/>
</dbReference>
<sequence length="337" mass="38650">MKCNIFRVLTLILLSIVFFTGCVFRADLSPVDSTDSNMQLFEVENGSNVKTVSKQLESEGLIRNGKDFLRYAKKNNLTNIKAGKYHFSKSMSSQEILDNMVNGKIYLGEKIIVPEGFEIGQIAERLAKSGIVDKDKFLELASQPKLFEEQYSFLRGMTQKNLEGYLYPNTYFFEKNTSEEEVIIAMLDEFDKVYRMELQPLLKDSEFTIHQAVILGSIIEKEVALEKDRPLVSSVFHNRLKKGMRLQSDATVQYVLIERKDKVLYKDLKIESPYNTYRVKGLPIGAICNPGKSSVIAALKPADTDYLFFLTKNDGSKEQVYTKVYEEHLENKKKYLD</sequence>
<gene>
    <name evidence="7" type="primary">mltG</name>
    <name evidence="8" type="ordered locus">HMPREF0389_00506</name>
</gene>
<dbReference type="PROSITE" id="PS51257">
    <property type="entry name" value="PROKAR_LIPOPROTEIN"/>
    <property type="match status" value="1"/>
</dbReference>
<dbReference type="eggNOG" id="COG1559">
    <property type="taxonomic scope" value="Bacteria"/>
</dbReference>
<dbReference type="GO" id="GO:0009252">
    <property type="term" value="P:peptidoglycan biosynthetic process"/>
    <property type="evidence" value="ECO:0007669"/>
    <property type="project" value="UniProtKB-UniRule"/>
</dbReference>
<reference evidence="9" key="1">
    <citation type="submission" date="2010-12" db="EMBL/GenBank/DDBJ databases">
        <title>The genome sequence of Filifactor alocis strain ATCC 35896.</title>
        <authorList>
            <consortium name="The Broad Institute Genome Sequencing Platform"/>
            <person name="Ward D."/>
            <person name="Earl A."/>
            <person name="Feldgarden M."/>
            <person name="Young S.K."/>
            <person name="Gargeya S."/>
            <person name="Zeng Q."/>
            <person name="Alvarado L."/>
            <person name="Berlin A."/>
            <person name="Bochicchio J."/>
            <person name="Chapman S.B."/>
            <person name="Chen Z."/>
            <person name="Freedman E."/>
            <person name="Gellesch M."/>
            <person name="Goldberg J."/>
            <person name="Griggs A."/>
            <person name="Gujja S."/>
            <person name="Heilman E."/>
            <person name="Heiman D."/>
            <person name="Howarth C."/>
            <person name="Mehta T."/>
            <person name="Neiman D."/>
            <person name="Pearson M."/>
            <person name="Roberts A."/>
            <person name="Saif S."/>
            <person name="Shea T."/>
            <person name="Shenoy N."/>
            <person name="Sisk P."/>
            <person name="Stolte C."/>
            <person name="Sykes S."/>
            <person name="White J."/>
            <person name="Yandava C."/>
            <person name="Izard J."/>
            <person name="Blanton J.M."/>
            <person name="Baranova O.V."/>
            <person name="Tanner A.C."/>
            <person name="Dewhirst F.E."/>
            <person name="Haas B."/>
            <person name="Nusbaum C."/>
            <person name="Birren B."/>
        </authorList>
    </citation>
    <scope>NUCLEOTIDE SEQUENCE [LARGE SCALE GENOMIC DNA]</scope>
    <source>
        <strain evidence="9">ATCC 35896 / D40 B5</strain>
    </source>
</reference>
<evidence type="ECO:0000256" key="2">
    <source>
        <dbReference type="ARBA" id="ARBA00022692"/>
    </source>
</evidence>
<dbReference type="KEGG" id="faa:HMPREF0389_00506"/>
<dbReference type="PANTHER" id="PTHR30518:SF2">
    <property type="entry name" value="ENDOLYTIC MUREIN TRANSGLYCOSYLASE"/>
    <property type="match status" value="1"/>
</dbReference>
<feature type="site" description="Important for catalytic activity" evidence="7">
    <location>
        <position position="222"/>
    </location>
</feature>
<organism evidence="8 9">
    <name type="scientific">Filifactor alocis (strain ATCC 35896 / CCUG 47790 / D40 B5)</name>
    <name type="common">Fusobacterium alocis</name>
    <dbReference type="NCBI Taxonomy" id="546269"/>
    <lineage>
        <taxon>Bacteria</taxon>
        <taxon>Bacillati</taxon>
        <taxon>Bacillota</taxon>
        <taxon>Clostridia</taxon>
        <taxon>Peptostreptococcales</taxon>
        <taxon>Filifactoraceae</taxon>
        <taxon>Filifactor</taxon>
    </lineage>
</organism>
<dbReference type="OrthoDB" id="9814591at2"/>
<keyword evidence="3 7" id="KW-1133">Transmembrane helix</keyword>
<keyword evidence="2 7" id="KW-0812">Transmembrane</keyword>
<comment type="similarity">
    <text evidence="7">Belongs to the transglycosylase MltG family.</text>
</comment>
<evidence type="ECO:0000313" key="8">
    <source>
        <dbReference type="EMBL" id="EFE28589.2"/>
    </source>
</evidence>
<dbReference type="STRING" id="546269.HMPREF0389_00506"/>
<evidence type="ECO:0000256" key="4">
    <source>
        <dbReference type="ARBA" id="ARBA00023136"/>
    </source>
</evidence>
<name>D6GSE8_FILAD</name>
<dbReference type="Gene3D" id="3.30.1490.480">
    <property type="entry name" value="Endolytic murein transglycosylase"/>
    <property type="match status" value="1"/>
</dbReference>
<keyword evidence="1 7" id="KW-1003">Cell membrane</keyword>
<keyword evidence="5 7" id="KW-0456">Lyase</keyword>
<keyword evidence="6 7" id="KW-0961">Cell wall biogenesis/degradation</keyword>
<dbReference type="AlphaFoldDB" id="D6GSE8"/>
<dbReference type="InterPro" id="IPR003770">
    <property type="entry name" value="MLTG-like"/>
</dbReference>
<protein>
    <recommendedName>
        <fullName evidence="7">Endolytic murein transglycosylase</fullName>
        <ecNumber evidence="7">4.2.2.29</ecNumber>
    </recommendedName>
    <alternativeName>
        <fullName evidence="7">Peptidoglycan lytic transglycosylase</fullName>
    </alternativeName>
    <alternativeName>
        <fullName evidence="7">Peptidoglycan polymerization terminase</fullName>
    </alternativeName>
</protein>
<dbReference type="GO" id="GO:0008932">
    <property type="term" value="F:lytic endotransglycosylase activity"/>
    <property type="evidence" value="ECO:0007669"/>
    <property type="project" value="UniProtKB-UniRule"/>
</dbReference>
<dbReference type="RefSeq" id="WP_014261806.1">
    <property type="nucleotide sequence ID" value="NC_016630.1"/>
</dbReference>
<evidence type="ECO:0000256" key="5">
    <source>
        <dbReference type="ARBA" id="ARBA00023239"/>
    </source>
</evidence>
<comment type="function">
    <text evidence="7">Functions as a peptidoglycan terminase that cleaves nascent peptidoglycan strands endolytically to terminate their elongation.</text>
</comment>
<evidence type="ECO:0000256" key="7">
    <source>
        <dbReference type="HAMAP-Rule" id="MF_02065"/>
    </source>
</evidence>
<dbReference type="HAMAP" id="MF_02065">
    <property type="entry name" value="MltG"/>
    <property type="match status" value="1"/>
</dbReference>
<proteinExistence type="inferred from homology"/>
<dbReference type="GO" id="GO:0005886">
    <property type="term" value="C:plasma membrane"/>
    <property type="evidence" value="ECO:0007669"/>
    <property type="project" value="UniProtKB-UniRule"/>
</dbReference>
<dbReference type="HOGENOM" id="CLU_025574_2_2_9"/>
<evidence type="ECO:0000313" key="9">
    <source>
        <dbReference type="Proteomes" id="UP000007468"/>
    </source>
</evidence>
<keyword evidence="4 7" id="KW-0472">Membrane</keyword>
<dbReference type="EC" id="4.2.2.29" evidence="7"/>
<evidence type="ECO:0000256" key="1">
    <source>
        <dbReference type="ARBA" id="ARBA00022475"/>
    </source>
</evidence>
<dbReference type="PATRIC" id="fig|546269.5.peg.144"/>
<evidence type="ECO:0000256" key="6">
    <source>
        <dbReference type="ARBA" id="ARBA00023316"/>
    </source>
</evidence>
<keyword evidence="9" id="KW-1185">Reference proteome</keyword>